<dbReference type="GO" id="GO:0000349">
    <property type="term" value="P:generation of catalytic spliceosome for first transesterification step"/>
    <property type="evidence" value="ECO:0007669"/>
    <property type="project" value="TreeGrafter"/>
</dbReference>
<gene>
    <name evidence="13" type="ORF">BSTOLATCC_MIC12882</name>
</gene>
<keyword evidence="14" id="KW-1185">Reference proteome</keyword>
<feature type="domain" description="Pre-mRNA-splicing factor Syf1/CRNKL1-like C-terminal HAT-repeats" evidence="11">
    <location>
        <begin position="353"/>
        <end position="702"/>
    </location>
</feature>
<keyword evidence="7" id="KW-0539">Nucleus</keyword>
<dbReference type="SUPFAM" id="SSF48452">
    <property type="entry name" value="TPR-like"/>
    <property type="match status" value="4"/>
</dbReference>
<comment type="caution">
    <text evidence="13">The sequence shown here is derived from an EMBL/GenBank/DDBJ whole genome shotgun (WGS) entry which is preliminary data.</text>
</comment>
<dbReference type="InterPro" id="IPR003107">
    <property type="entry name" value="HAT"/>
</dbReference>
<evidence type="ECO:0000256" key="2">
    <source>
        <dbReference type="ARBA" id="ARBA00008644"/>
    </source>
</evidence>
<proteinExistence type="inferred from homology"/>
<evidence type="ECO:0000313" key="14">
    <source>
        <dbReference type="Proteomes" id="UP001162131"/>
    </source>
</evidence>
<keyword evidence="9" id="KW-0802">TPR repeat</keyword>
<dbReference type="GO" id="GO:0071014">
    <property type="term" value="C:post-mRNA release spliceosomal complex"/>
    <property type="evidence" value="ECO:0007669"/>
    <property type="project" value="TreeGrafter"/>
</dbReference>
<dbReference type="InterPro" id="IPR045075">
    <property type="entry name" value="Syf1-like"/>
</dbReference>
<keyword evidence="4" id="KW-0747">Spliceosome</keyword>
<evidence type="ECO:0000256" key="4">
    <source>
        <dbReference type="ARBA" id="ARBA00022728"/>
    </source>
</evidence>
<dbReference type="Gene3D" id="1.25.40.10">
    <property type="entry name" value="Tetratricopeptide repeat domain"/>
    <property type="match status" value="4"/>
</dbReference>
<dbReference type="AlphaFoldDB" id="A0AAU9IM16"/>
<keyword evidence="5" id="KW-0677">Repeat</keyword>
<reference evidence="13" key="1">
    <citation type="submission" date="2021-09" db="EMBL/GenBank/DDBJ databases">
        <authorList>
            <consortium name="AG Swart"/>
            <person name="Singh M."/>
            <person name="Singh A."/>
            <person name="Seah K."/>
            <person name="Emmerich C."/>
        </authorList>
    </citation>
    <scope>NUCLEOTIDE SEQUENCE</scope>
    <source>
        <strain evidence="13">ATCC30299</strain>
    </source>
</reference>
<evidence type="ECO:0000259" key="10">
    <source>
        <dbReference type="Pfam" id="PF23220"/>
    </source>
</evidence>
<feature type="repeat" description="TPR" evidence="9">
    <location>
        <begin position="229"/>
        <end position="262"/>
    </location>
</feature>
<dbReference type="Proteomes" id="UP001162131">
    <property type="component" value="Unassembled WGS sequence"/>
</dbReference>
<dbReference type="InterPro" id="IPR011990">
    <property type="entry name" value="TPR-like_helical_dom_sf"/>
</dbReference>
<name>A0AAU9IM16_9CILI</name>
<dbReference type="SMART" id="SM00386">
    <property type="entry name" value="HAT"/>
    <property type="match status" value="11"/>
</dbReference>
<organism evidence="13 14">
    <name type="scientific">Blepharisma stoltei</name>
    <dbReference type="NCBI Taxonomy" id="1481888"/>
    <lineage>
        <taxon>Eukaryota</taxon>
        <taxon>Sar</taxon>
        <taxon>Alveolata</taxon>
        <taxon>Ciliophora</taxon>
        <taxon>Postciliodesmatophora</taxon>
        <taxon>Heterotrichea</taxon>
        <taxon>Heterotrichida</taxon>
        <taxon>Blepharismidae</taxon>
        <taxon>Blepharisma</taxon>
    </lineage>
</organism>
<dbReference type="InterPro" id="IPR019734">
    <property type="entry name" value="TPR_rpt"/>
</dbReference>
<feature type="domain" description="Pre-mRNA-splicing factor SYF1 central HAT repeats" evidence="10">
    <location>
        <begin position="164"/>
        <end position="349"/>
    </location>
</feature>
<evidence type="ECO:0000259" key="12">
    <source>
        <dbReference type="Pfam" id="PF23233"/>
    </source>
</evidence>
<feature type="domain" description="Pre-mRNA-splicing factor Syf1-like N-terminal HAT-repeats" evidence="12">
    <location>
        <begin position="13"/>
        <end position="161"/>
    </location>
</feature>
<dbReference type="Pfam" id="PF23233">
    <property type="entry name" value="HAT_Syf1_CNRKL1_N"/>
    <property type="match status" value="1"/>
</dbReference>
<keyword evidence="3" id="KW-0507">mRNA processing</keyword>
<evidence type="ECO:0000313" key="13">
    <source>
        <dbReference type="EMBL" id="CAG9315108.1"/>
    </source>
</evidence>
<sequence length="711" mass="84803">MANVFFPPDLNTEDLIHNPYSQRAWWNCIQVAPTFLEKCNLYERSLSYIPGSYKLWYNYLSEVSQYVSESPSEEHYELANLLFERALRYMYLMPKIWLIYLDFLISQDHITKTRRMFDYSLQQLPLTQHDLIWDKYLEWAETIPIHETTRRIYIRYLQFNPFFIEEYIDFLVKYQYSSEAITLILEVVENDEASTLWNTLARLVSQNPDAVENSKEILERCMGRMEDQGRAWEMLAEFYIRRGEIEEARRVYKKALADVKSVRDFGVVFAAYSQLEEELLNLYVSEGYPQDVIDSEMKILEELLDSREFLLSDVKIKETPNDVNEWKSRVKLHEGDIVEMLRTYAEAVTILDPMKAIGRPQDLWIEFAKLYEKNGDMKSARIVLDKATKSKFKNPKQLEAVCEAWIEMELEHRHYGDALKLAKHFCNWHAKKYSKELSLQQEVSMRTQLWGLYVDLEESLGTTESVKAVYDRMISLKIATPQAILNYSSYLQNNEFWEESFRVYEQGINNFSWPFIYDIWISYLTSFVKHYGEKKLERARDLFEQVLTNCPKDKKKIFFCLYAKLEEEYGLLNHSIEIYSKAIKEVLDSEKVEMLYVYLQKTCDYFGIFKMRKLFEEVYEVLNIPTQVIEIGLKFANIERKLGEIDRARSIYNYISQFCDPRKPEEEEFWKVWHDFEVYHGNEDTFREMMRIKRTVITKFAGAGILIEDDK</sequence>
<dbReference type="InterPro" id="IPR056350">
    <property type="entry name" value="HAT_Syf1_central"/>
</dbReference>
<dbReference type="InterPro" id="IPR055430">
    <property type="entry name" value="HAT_Syf1_CNRKL1_C"/>
</dbReference>
<protein>
    <recommendedName>
        <fullName evidence="8">Pre-mRNA-splicing factor SYF1</fullName>
    </recommendedName>
</protein>
<dbReference type="FunFam" id="1.25.40.10:FF:000023">
    <property type="entry name" value="Pre-mRNA-splicing factor SYF1"/>
    <property type="match status" value="1"/>
</dbReference>
<dbReference type="Pfam" id="PF23220">
    <property type="entry name" value="HAT_Syf1_M"/>
    <property type="match status" value="1"/>
</dbReference>
<evidence type="ECO:0000256" key="6">
    <source>
        <dbReference type="ARBA" id="ARBA00023187"/>
    </source>
</evidence>
<evidence type="ECO:0000256" key="8">
    <source>
        <dbReference type="ARBA" id="ARBA00039472"/>
    </source>
</evidence>
<evidence type="ECO:0000256" key="5">
    <source>
        <dbReference type="ARBA" id="ARBA00022737"/>
    </source>
</evidence>
<keyword evidence="6" id="KW-0508">mRNA splicing</keyword>
<dbReference type="EMBL" id="CAJZBQ010000013">
    <property type="protein sequence ID" value="CAG9315108.1"/>
    <property type="molecule type" value="Genomic_DNA"/>
</dbReference>
<dbReference type="PANTHER" id="PTHR11246">
    <property type="entry name" value="PRE-MRNA SPLICING FACTOR"/>
    <property type="match status" value="1"/>
</dbReference>
<comment type="subcellular location">
    <subcellularLocation>
        <location evidence="1">Nucleus</location>
    </subcellularLocation>
</comment>
<evidence type="ECO:0000256" key="9">
    <source>
        <dbReference type="PROSITE-ProRule" id="PRU00339"/>
    </source>
</evidence>
<evidence type="ECO:0000259" key="11">
    <source>
        <dbReference type="Pfam" id="PF23231"/>
    </source>
</evidence>
<dbReference type="InterPro" id="IPR055433">
    <property type="entry name" value="HAT_Syf1-like_N"/>
</dbReference>
<evidence type="ECO:0000256" key="3">
    <source>
        <dbReference type="ARBA" id="ARBA00022664"/>
    </source>
</evidence>
<evidence type="ECO:0000256" key="7">
    <source>
        <dbReference type="ARBA" id="ARBA00023242"/>
    </source>
</evidence>
<comment type="similarity">
    <text evidence="2">Belongs to the crooked-neck family.</text>
</comment>
<dbReference type="GO" id="GO:0000974">
    <property type="term" value="C:Prp19 complex"/>
    <property type="evidence" value="ECO:0007669"/>
    <property type="project" value="TreeGrafter"/>
</dbReference>
<accession>A0AAU9IM16</accession>
<dbReference type="PROSITE" id="PS50005">
    <property type="entry name" value="TPR"/>
    <property type="match status" value="1"/>
</dbReference>
<dbReference type="PANTHER" id="PTHR11246:SF5">
    <property type="entry name" value="PRE-MRNA-SPLICING FACTOR SYF1"/>
    <property type="match status" value="1"/>
</dbReference>
<dbReference type="FunFam" id="1.25.40.10:FF:000137">
    <property type="entry name" value="Pre-mRNA-splicing factor syf1"/>
    <property type="match status" value="1"/>
</dbReference>
<evidence type="ECO:0000256" key="1">
    <source>
        <dbReference type="ARBA" id="ARBA00004123"/>
    </source>
</evidence>
<dbReference type="GO" id="GO:0071007">
    <property type="term" value="C:U2-type catalytic step 2 spliceosome"/>
    <property type="evidence" value="ECO:0007669"/>
    <property type="project" value="TreeGrafter"/>
</dbReference>
<dbReference type="Pfam" id="PF23231">
    <property type="entry name" value="HAT_Syf1_CNRKL1_C"/>
    <property type="match status" value="1"/>
</dbReference>